<keyword evidence="6" id="KW-1185">Reference proteome</keyword>
<evidence type="ECO:0000313" key="5">
    <source>
        <dbReference type="EMBL" id="MBE1425376.1"/>
    </source>
</evidence>
<dbReference type="SUPFAM" id="SSF88713">
    <property type="entry name" value="Glycoside hydrolase/deacetylase"/>
    <property type="match status" value="1"/>
</dbReference>
<dbReference type="InterPro" id="IPR011330">
    <property type="entry name" value="Glyco_hydro/deAcase_b/a-brl"/>
</dbReference>
<feature type="domain" description="Glycoside hydrolase family 57 N-terminal" evidence="4">
    <location>
        <begin position="101"/>
        <end position="270"/>
    </location>
</feature>
<keyword evidence="2 3" id="KW-0119">Carbohydrate metabolism</keyword>
<protein>
    <submittedName>
        <fullName evidence="5">Alpha-amylase/alpha-mannosidase (GH57 family)</fullName>
    </submittedName>
</protein>
<dbReference type="RefSeq" id="WP_192623617.1">
    <property type="nucleotide sequence ID" value="NZ_JADBGG010000013.1"/>
</dbReference>
<comment type="caution">
    <text evidence="5">The sequence shown here is derived from an EMBL/GenBank/DDBJ whole genome shotgun (WGS) entry which is preliminary data.</text>
</comment>
<comment type="similarity">
    <text evidence="1 3">Belongs to the glycosyl hydrolase 57 family.</text>
</comment>
<dbReference type="CDD" id="cd10797">
    <property type="entry name" value="GH57N_APU_like_1"/>
    <property type="match status" value="1"/>
</dbReference>
<dbReference type="InterPro" id="IPR052046">
    <property type="entry name" value="GH57_Enzymes"/>
</dbReference>
<dbReference type="InterPro" id="IPR004300">
    <property type="entry name" value="Glyco_hydro_57_N"/>
</dbReference>
<reference evidence="5 6" key="1">
    <citation type="submission" date="2020-10" db="EMBL/GenBank/DDBJ databases">
        <title>Genomic Encyclopedia of Type Strains, Phase IV (KMG-IV): sequencing the most valuable type-strain genomes for metagenomic binning, comparative biology and taxonomic classification.</title>
        <authorList>
            <person name="Goeker M."/>
        </authorList>
    </citation>
    <scope>NUCLEOTIDE SEQUENCE [LARGE SCALE GENOMIC DNA]</scope>
    <source>
        <strain evidence="5 6">DSM 4194</strain>
    </source>
</reference>
<proteinExistence type="inferred from homology"/>
<dbReference type="PANTHER" id="PTHR36306:SF3">
    <property type="entry name" value="GLYCOSIDE HYDROLASE FAMILY 57"/>
    <property type="match status" value="1"/>
</dbReference>
<name>A0ABR9H3U8_9BACT</name>
<dbReference type="InterPro" id="IPR021923">
    <property type="entry name" value="DUF3536"/>
</dbReference>
<dbReference type="Proteomes" id="UP000639010">
    <property type="component" value="Unassembled WGS sequence"/>
</dbReference>
<gene>
    <name evidence="5" type="ORF">H4684_002029</name>
</gene>
<evidence type="ECO:0000313" key="6">
    <source>
        <dbReference type="Proteomes" id="UP000639010"/>
    </source>
</evidence>
<dbReference type="Pfam" id="PF03065">
    <property type="entry name" value="Glyco_hydro_57"/>
    <property type="match status" value="1"/>
</dbReference>
<evidence type="ECO:0000256" key="2">
    <source>
        <dbReference type="ARBA" id="ARBA00023277"/>
    </source>
</evidence>
<evidence type="ECO:0000256" key="1">
    <source>
        <dbReference type="ARBA" id="ARBA00006821"/>
    </source>
</evidence>
<sequence length="705" mass="79672">MSKAICIHGHFYQPPRFDPWLEDVLPEEGAAPEHDWNARITKESYAPLAWARRLDGTGMITELVNCYAWMSFNFGPTLLRWMELHAPETYTRILEGDRQSLERLGHGNALAQVYHHSIMPLATELDKDLEIAWAVQDFRTRFGREPEGMWLAETAVDLPTLDALAKAGIRFTILAPRQARAILGTDGAFHPVTEDSLDTTRPYLVRLPQGKSISVFFYDGAVSRAVAFERLLGSGENFWTRLSGFFSVGLGNIATDGESYGHHFKFGEMALAYVIQQAREGRDEVGLTNYGAYLAAHPAMDEVQIHENTSWSCVHGVERWKTHCGCSDGSHPDWVQDWRRPLRRCLNYLKYYADEHFFKRGGAFFRDSGLALREYGLVLAGSEDLESFLERQCLPGLEQAQRTDACRLLLMQRLALAAFSSCAWFFDDIARIEPLNGLTSARRALDLLAATGGPDVEAGFVRVLAEAQSNMRDEWDGAVLWEKMVTPRRPSLKEFAAYPRRFPAAGDRPEMAWPGVRLELEPLGQGHRLRCFWTRTLEEETAVLSGPEEFSAHSRHKAEVGFRLAREHERELLRQSCLLAREMAPLLSGFADGQSVSQELLAMQIPGLVWNWLFEGVELPRGMQDSLASWFAVNTGIRKLLERLIEERGTEMALSLPGQAHALVELITRSRHLGLSIYWWEVQNKVMAVPNRGVHVELCMLLGLS</sequence>
<dbReference type="Gene3D" id="3.20.110.10">
    <property type="entry name" value="Glycoside hydrolase 38, N terminal domain"/>
    <property type="match status" value="1"/>
</dbReference>
<organism evidence="5 6">
    <name type="scientific">Desulfomicrobium macestii</name>
    <dbReference type="NCBI Taxonomy" id="90731"/>
    <lineage>
        <taxon>Bacteria</taxon>
        <taxon>Pseudomonadati</taxon>
        <taxon>Thermodesulfobacteriota</taxon>
        <taxon>Desulfovibrionia</taxon>
        <taxon>Desulfovibrionales</taxon>
        <taxon>Desulfomicrobiaceae</taxon>
        <taxon>Desulfomicrobium</taxon>
    </lineage>
</organism>
<dbReference type="EMBL" id="JADBGG010000013">
    <property type="protein sequence ID" value="MBE1425376.1"/>
    <property type="molecule type" value="Genomic_DNA"/>
</dbReference>
<accession>A0ABR9H3U8</accession>
<evidence type="ECO:0000259" key="4">
    <source>
        <dbReference type="Pfam" id="PF03065"/>
    </source>
</evidence>
<dbReference type="PANTHER" id="PTHR36306">
    <property type="entry name" value="ALPHA-AMYLASE-RELATED-RELATED"/>
    <property type="match status" value="1"/>
</dbReference>
<dbReference type="Pfam" id="PF12055">
    <property type="entry name" value="DUF3536"/>
    <property type="match status" value="1"/>
</dbReference>
<dbReference type="InterPro" id="IPR027291">
    <property type="entry name" value="Glyco_hydro_38_N_sf"/>
</dbReference>
<evidence type="ECO:0000256" key="3">
    <source>
        <dbReference type="RuleBase" id="RU361196"/>
    </source>
</evidence>